<dbReference type="AlphaFoldDB" id="A0A6A7KC10"/>
<dbReference type="Pfam" id="PF13377">
    <property type="entry name" value="Peripla_BP_3"/>
    <property type="match status" value="1"/>
</dbReference>
<keyword evidence="6" id="KW-1185">Reference proteome</keyword>
<dbReference type="PANTHER" id="PTHR30146:SF149">
    <property type="entry name" value="HTH-TYPE TRANSCRIPTIONAL REGULATOR EBGR"/>
    <property type="match status" value="1"/>
</dbReference>
<keyword evidence="1" id="KW-0805">Transcription regulation</keyword>
<gene>
    <name evidence="5" type="ORF">GC105_13990</name>
</gene>
<evidence type="ECO:0000313" key="5">
    <source>
        <dbReference type="EMBL" id="MPW26892.1"/>
    </source>
</evidence>
<dbReference type="SMART" id="SM00354">
    <property type="entry name" value="HTH_LACI"/>
    <property type="match status" value="1"/>
</dbReference>
<evidence type="ECO:0000313" key="6">
    <source>
        <dbReference type="Proteomes" id="UP000440004"/>
    </source>
</evidence>
<accession>A0A6A7KC10</accession>
<dbReference type="PROSITE" id="PS00356">
    <property type="entry name" value="HTH_LACI_1"/>
    <property type="match status" value="1"/>
</dbReference>
<dbReference type="GO" id="GO:0000976">
    <property type="term" value="F:transcription cis-regulatory region binding"/>
    <property type="evidence" value="ECO:0007669"/>
    <property type="project" value="TreeGrafter"/>
</dbReference>
<dbReference type="Proteomes" id="UP000440004">
    <property type="component" value="Unassembled WGS sequence"/>
</dbReference>
<dbReference type="InterPro" id="IPR010982">
    <property type="entry name" value="Lambda_DNA-bd_dom_sf"/>
</dbReference>
<sequence length="335" mass="37576">MNVKIKDVAREANVSVATVSRVLNNIPLVNDETKKRVQDAIDRTGYKPNAIARSLKMQRTNTFGIMIPDITQAYYTQVVRGVEDVCNIYDYNIILCNTDSDPIKEHTYLNVFLEKQCDGILFIGKSLSEDLILAITNSRVPIVLGALSDSEERVPSVSINNDEAAYDITKYLIDNGHKKIGFLTDEDEISYVGIERKKGYIRALESVGIEVNNDYELKGKYTIKGGYDLMDKMLKLKDRPTAVVALNDEMALGAIRKAEDVGLKVPEDMSVIGFNNFSISEWVKPTITTVAQPMYDIGAISARMLIKTINNKQDENKSIFVPHEIIIRDSVKNIE</sequence>
<dbReference type="SUPFAM" id="SSF47413">
    <property type="entry name" value="lambda repressor-like DNA-binding domains"/>
    <property type="match status" value="1"/>
</dbReference>
<dbReference type="Pfam" id="PF00356">
    <property type="entry name" value="LacI"/>
    <property type="match status" value="1"/>
</dbReference>
<dbReference type="PANTHER" id="PTHR30146">
    <property type="entry name" value="LACI-RELATED TRANSCRIPTIONAL REPRESSOR"/>
    <property type="match status" value="1"/>
</dbReference>
<dbReference type="EMBL" id="WHNX01000031">
    <property type="protein sequence ID" value="MPW26892.1"/>
    <property type="molecule type" value="Genomic_DNA"/>
</dbReference>
<dbReference type="InterPro" id="IPR000843">
    <property type="entry name" value="HTH_LacI"/>
</dbReference>
<dbReference type="PRINTS" id="PR00036">
    <property type="entry name" value="HTHLACI"/>
</dbReference>
<protein>
    <submittedName>
        <fullName evidence="5">Substrate-binding domain-containing protein</fullName>
    </submittedName>
</protein>
<keyword evidence="3" id="KW-0804">Transcription</keyword>
<dbReference type="PROSITE" id="PS50932">
    <property type="entry name" value="HTH_LACI_2"/>
    <property type="match status" value="1"/>
</dbReference>
<reference evidence="5 6" key="1">
    <citation type="submission" date="2019-10" db="EMBL/GenBank/DDBJ databases">
        <title>Alkalibaculum tamaniensis sp.nov., a new alkaliphilic acetogen, isolated on methoxylated aromatics from a mud volcano.</title>
        <authorList>
            <person name="Khomyakova M.A."/>
            <person name="Merkel A.Y."/>
            <person name="Bonch-Osmolovskaya E.A."/>
            <person name="Slobodkin A.I."/>
        </authorList>
    </citation>
    <scope>NUCLEOTIDE SEQUENCE [LARGE SCALE GENOMIC DNA]</scope>
    <source>
        <strain evidence="5 6">M08DMB</strain>
    </source>
</reference>
<keyword evidence="2" id="KW-0238">DNA-binding</keyword>
<dbReference type="GO" id="GO:0003700">
    <property type="term" value="F:DNA-binding transcription factor activity"/>
    <property type="evidence" value="ECO:0007669"/>
    <property type="project" value="TreeGrafter"/>
</dbReference>
<evidence type="ECO:0000256" key="2">
    <source>
        <dbReference type="ARBA" id="ARBA00023125"/>
    </source>
</evidence>
<organism evidence="5 6">
    <name type="scientific">Alkalibaculum sporogenes</name>
    <dbReference type="NCBI Taxonomy" id="2655001"/>
    <lineage>
        <taxon>Bacteria</taxon>
        <taxon>Bacillati</taxon>
        <taxon>Bacillota</taxon>
        <taxon>Clostridia</taxon>
        <taxon>Eubacteriales</taxon>
        <taxon>Eubacteriaceae</taxon>
        <taxon>Alkalibaculum</taxon>
    </lineage>
</organism>
<dbReference type="SUPFAM" id="SSF53822">
    <property type="entry name" value="Periplasmic binding protein-like I"/>
    <property type="match status" value="1"/>
</dbReference>
<dbReference type="Gene3D" id="3.40.50.2300">
    <property type="match status" value="2"/>
</dbReference>
<dbReference type="InterPro" id="IPR046335">
    <property type="entry name" value="LacI/GalR-like_sensor"/>
</dbReference>
<feature type="domain" description="HTH lacI-type" evidence="4">
    <location>
        <begin position="3"/>
        <end position="57"/>
    </location>
</feature>
<evidence type="ECO:0000259" key="4">
    <source>
        <dbReference type="PROSITE" id="PS50932"/>
    </source>
</evidence>
<name>A0A6A7KC10_9FIRM</name>
<dbReference type="InterPro" id="IPR028082">
    <property type="entry name" value="Peripla_BP_I"/>
</dbReference>
<evidence type="ECO:0000256" key="1">
    <source>
        <dbReference type="ARBA" id="ARBA00023015"/>
    </source>
</evidence>
<dbReference type="CDD" id="cd01392">
    <property type="entry name" value="HTH_LacI"/>
    <property type="match status" value="1"/>
</dbReference>
<dbReference type="RefSeq" id="WP_152806031.1">
    <property type="nucleotide sequence ID" value="NZ_WHNX01000031.1"/>
</dbReference>
<evidence type="ECO:0000256" key="3">
    <source>
        <dbReference type="ARBA" id="ARBA00023163"/>
    </source>
</evidence>
<proteinExistence type="predicted"/>
<dbReference type="CDD" id="cd06267">
    <property type="entry name" value="PBP1_LacI_sugar_binding-like"/>
    <property type="match status" value="1"/>
</dbReference>
<comment type="caution">
    <text evidence="5">The sequence shown here is derived from an EMBL/GenBank/DDBJ whole genome shotgun (WGS) entry which is preliminary data.</text>
</comment>
<dbReference type="Gene3D" id="1.10.260.40">
    <property type="entry name" value="lambda repressor-like DNA-binding domains"/>
    <property type="match status" value="1"/>
</dbReference>